<feature type="domain" description="EAL" evidence="3">
    <location>
        <begin position="514"/>
        <end position="764"/>
    </location>
</feature>
<dbReference type="Pfam" id="PF13426">
    <property type="entry name" value="PAS_9"/>
    <property type="match status" value="1"/>
</dbReference>
<dbReference type="Pfam" id="PF00563">
    <property type="entry name" value="EAL"/>
    <property type="match status" value="1"/>
</dbReference>
<dbReference type="InterPro" id="IPR043128">
    <property type="entry name" value="Rev_trsase/Diguanyl_cyclase"/>
</dbReference>
<dbReference type="AlphaFoldDB" id="A0A7Y0G8P4"/>
<evidence type="ECO:0000259" key="2">
    <source>
        <dbReference type="PROSITE" id="PS50113"/>
    </source>
</evidence>
<dbReference type="SMART" id="SM00052">
    <property type="entry name" value="EAL"/>
    <property type="match status" value="1"/>
</dbReference>
<dbReference type="SUPFAM" id="SSF55073">
    <property type="entry name" value="Nucleotide cyclase"/>
    <property type="match status" value="1"/>
</dbReference>
<gene>
    <name evidence="5" type="ORF">HHL27_05365</name>
</gene>
<dbReference type="FunFam" id="3.20.20.450:FF:000001">
    <property type="entry name" value="Cyclic di-GMP phosphodiesterase yahA"/>
    <property type="match status" value="1"/>
</dbReference>
<comment type="caution">
    <text evidence="5">The sequence shown here is derived from an EMBL/GenBank/DDBJ whole genome shotgun (WGS) entry which is preliminary data.</text>
</comment>
<evidence type="ECO:0000259" key="3">
    <source>
        <dbReference type="PROSITE" id="PS50883"/>
    </source>
</evidence>
<dbReference type="CDD" id="cd00130">
    <property type="entry name" value="PAS"/>
    <property type="match status" value="1"/>
</dbReference>
<keyword evidence="6" id="KW-1185">Reference proteome</keyword>
<reference evidence="5 6" key="1">
    <citation type="submission" date="2020-04" db="EMBL/GenBank/DDBJ databases">
        <title>Novosphingobium sp. TW-4 isolated from soil.</title>
        <authorList>
            <person name="Dahal R.H."/>
            <person name="Chaudhary D.K."/>
        </authorList>
    </citation>
    <scope>NUCLEOTIDE SEQUENCE [LARGE SCALE GENOMIC DNA]</scope>
    <source>
        <strain evidence="5 6">TW-4</strain>
    </source>
</reference>
<dbReference type="InterPro" id="IPR000700">
    <property type="entry name" value="PAS-assoc_C"/>
</dbReference>
<dbReference type="InterPro" id="IPR035965">
    <property type="entry name" value="PAS-like_dom_sf"/>
</dbReference>
<keyword evidence="1" id="KW-1133">Transmembrane helix</keyword>
<evidence type="ECO:0000259" key="4">
    <source>
        <dbReference type="PROSITE" id="PS50887"/>
    </source>
</evidence>
<dbReference type="SMART" id="SM00267">
    <property type="entry name" value="GGDEF"/>
    <property type="match status" value="1"/>
</dbReference>
<evidence type="ECO:0000313" key="6">
    <source>
        <dbReference type="Proteomes" id="UP000583556"/>
    </source>
</evidence>
<dbReference type="PROSITE" id="PS50113">
    <property type="entry name" value="PAC"/>
    <property type="match status" value="1"/>
</dbReference>
<feature type="domain" description="GGDEF" evidence="4">
    <location>
        <begin position="372"/>
        <end position="505"/>
    </location>
</feature>
<dbReference type="RefSeq" id="WP_169492357.1">
    <property type="nucleotide sequence ID" value="NZ_JABBGM010000002.1"/>
</dbReference>
<dbReference type="Pfam" id="PF00990">
    <property type="entry name" value="GGDEF"/>
    <property type="match status" value="1"/>
</dbReference>
<dbReference type="Gene3D" id="3.20.20.450">
    <property type="entry name" value="EAL domain"/>
    <property type="match status" value="1"/>
</dbReference>
<dbReference type="NCBIfam" id="TIGR00254">
    <property type="entry name" value="GGDEF"/>
    <property type="match status" value="1"/>
</dbReference>
<dbReference type="InterPro" id="IPR001633">
    <property type="entry name" value="EAL_dom"/>
</dbReference>
<evidence type="ECO:0000313" key="5">
    <source>
        <dbReference type="EMBL" id="NML93095.1"/>
    </source>
</evidence>
<dbReference type="Proteomes" id="UP000583556">
    <property type="component" value="Unassembled WGS sequence"/>
</dbReference>
<dbReference type="PANTHER" id="PTHR44757:SF2">
    <property type="entry name" value="BIOFILM ARCHITECTURE MAINTENANCE PROTEIN MBAA"/>
    <property type="match status" value="1"/>
</dbReference>
<dbReference type="InterPro" id="IPR000014">
    <property type="entry name" value="PAS"/>
</dbReference>
<feature type="transmembrane region" description="Helical" evidence="1">
    <location>
        <begin position="66"/>
        <end position="84"/>
    </location>
</feature>
<dbReference type="PROSITE" id="PS50887">
    <property type="entry name" value="GGDEF"/>
    <property type="match status" value="1"/>
</dbReference>
<dbReference type="InterPro" id="IPR000160">
    <property type="entry name" value="GGDEF_dom"/>
</dbReference>
<keyword evidence="1" id="KW-0472">Membrane</keyword>
<dbReference type="Gene3D" id="3.30.70.270">
    <property type="match status" value="1"/>
</dbReference>
<dbReference type="InterPro" id="IPR029787">
    <property type="entry name" value="Nucleotide_cyclase"/>
</dbReference>
<dbReference type="SUPFAM" id="SSF55785">
    <property type="entry name" value="PYP-like sensor domain (PAS domain)"/>
    <property type="match status" value="1"/>
</dbReference>
<feature type="transmembrane region" description="Helical" evidence="1">
    <location>
        <begin position="177"/>
        <end position="202"/>
    </location>
</feature>
<dbReference type="CDD" id="cd01949">
    <property type="entry name" value="GGDEF"/>
    <property type="match status" value="1"/>
</dbReference>
<evidence type="ECO:0000256" key="1">
    <source>
        <dbReference type="SAM" id="Phobius"/>
    </source>
</evidence>
<accession>A0A7Y0G8P4</accession>
<dbReference type="InterPro" id="IPR035919">
    <property type="entry name" value="EAL_sf"/>
</dbReference>
<feature type="transmembrane region" description="Helical" evidence="1">
    <location>
        <begin position="105"/>
        <end position="122"/>
    </location>
</feature>
<dbReference type="Gene3D" id="3.30.450.20">
    <property type="entry name" value="PAS domain"/>
    <property type="match status" value="1"/>
</dbReference>
<dbReference type="NCBIfam" id="TIGR00229">
    <property type="entry name" value="sensory_box"/>
    <property type="match status" value="1"/>
</dbReference>
<name>A0A7Y0G8P4_9SPHN</name>
<protein>
    <submittedName>
        <fullName evidence="5">EAL domain-containing protein</fullName>
    </submittedName>
</protein>
<dbReference type="InterPro" id="IPR052155">
    <property type="entry name" value="Biofilm_reg_signaling"/>
</dbReference>
<organism evidence="5 6">
    <name type="scientific">Novosphingobium olei</name>
    <dbReference type="NCBI Taxonomy" id="2728851"/>
    <lineage>
        <taxon>Bacteria</taxon>
        <taxon>Pseudomonadati</taxon>
        <taxon>Pseudomonadota</taxon>
        <taxon>Alphaproteobacteria</taxon>
        <taxon>Sphingomonadales</taxon>
        <taxon>Sphingomonadaceae</taxon>
        <taxon>Novosphingobium</taxon>
    </lineage>
</organism>
<keyword evidence="1" id="KW-0812">Transmembrane</keyword>
<dbReference type="PANTHER" id="PTHR44757">
    <property type="entry name" value="DIGUANYLATE CYCLASE DGCP"/>
    <property type="match status" value="1"/>
</dbReference>
<dbReference type="PROSITE" id="PS50883">
    <property type="entry name" value="EAL"/>
    <property type="match status" value="1"/>
</dbReference>
<dbReference type="EMBL" id="JABBGM010000002">
    <property type="protein sequence ID" value="NML93095.1"/>
    <property type="molecule type" value="Genomic_DNA"/>
</dbReference>
<proteinExistence type="predicted"/>
<feature type="domain" description="PAC" evidence="2">
    <location>
        <begin position="290"/>
        <end position="341"/>
    </location>
</feature>
<dbReference type="SUPFAM" id="SSF141868">
    <property type="entry name" value="EAL domain-like"/>
    <property type="match status" value="1"/>
</dbReference>
<feature type="transmembrane region" description="Helical" evidence="1">
    <location>
        <begin position="152"/>
        <end position="171"/>
    </location>
</feature>
<dbReference type="CDD" id="cd01948">
    <property type="entry name" value="EAL"/>
    <property type="match status" value="1"/>
</dbReference>
<sequence length="804" mass="88910">MIGKLRDALLRHPLAMVHLIRHEVEPADREWFERSRLHQIDSVPVDAFEVVRAGLMLLVASPRDPVLIFGQIACAALLIGLIRITRHRAATGASPRVLLGAWSRYLYVRAVAMTMINVAMLLEVSPDRMVPLAMLIGIIGTLDFYGQFTLPVPGVIAGWIGCAGFSVAMALRPEVSGWLVLMVGALQAAWIHVQMFNLNYMYATRRLRTRKLQTAHETIQLLLNQYDEHGSDWLVETDSKGHIVQPSDRLSRTTGMCPRELEGRKLVDLFERGAERDALRRAARQMKPFRDLPITFAHGDDVRHWSISGCPIYASNGEHRGFRGFIRDVTDRREAENRVRYLAQHDPLTGLANRAEFHARLEQLMEDKPRGRKVALLFIDLDHFKAINDSMGHDAGDRVLVETGRRLVEIAGSGAVVARLGGDEFAVILPRVSGPEQALDTADAFVRGLVEPIAIEGRKVQAGASVGVAIGPDHGSEGAQLLRAADLALYDAKAHGRGTASLYHEGMQRELLERRDLEADMRVAFAGGQFALHYQPLHRLDTDAIAGFEALLRWHHPERGNVPPDVFIPIAEQSGLIVQIGEWVLREALAEAATWPKDLTVAVNVSAAQLRGGELLRQVVSALSTTGFDPRRLELEITETMLMEDSEAQLRLLHRLRALGVRIALDDFGTGYSSLNYLRAFPFDKIKIDRCFVTDLARNDESGAIVEAVLELAAKLNMQTIAEGVEDTEQLARLRERGCEQVQGYLFSRALPASDLPIEKISRKTSVPLPAVATIVGEPQGLRASPAVRLVTEGTSALKVDCGN</sequence>